<feature type="transmembrane region" description="Helical" evidence="1">
    <location>
        <begin position="6"/>
        <end position="30"/>
    </location>
</feature>
<keyword evidence="1 2" id="KW-0812">Transmembrane</keyword>
<dbReference type="RefSeq" id="YP_009448881.1">
    <property type="nucleotide sequence ID" value="NC_036594.1"/>
</dbReference>
<evidence type="ECO:0000313" key="3">
    <source>
        <dbReference type="Proteomes" id="UP000236316"/>
    </source>
</evidence>
<keyword evidence="1" id="KW-0472">Membrane</keyword>
<reference evidence="2" key="1">
    <citation type="submission" date="2017-08" db="EMBL/GenBank/DDBJ databases">
        <authorList>
            <consortium name="Urmite Genomes"/>
        </authorList>
    </citation>
    <scope>NUCLEOTIDE SEQUENCE [LARGE SCALE GENOMIC DNA]</scope>
    <source>
        <strain evidence="2">IHUMI-LCC2</strain>
    </source>
</reference>
<organism evidence="2">
    <name type="scientific">Orpheovirus IHUMI-LCC2</name>
    <dbReference type="NCBI Taxonomy" id="2023057"/>
    <lineage>
        <taxon>Viruses</taxon>
        <taxon>Varidnaviria</taxon>
        <taxon>Bamfordvirae</taxon>
        <taxon>Nucleocytoviricota</taxon>
        <taxon>Megaviricetes</taxon>
        <taxon>Pimascovirales</taxon>
        <taxon>Ocovirineae</taxon>
        <taxon>Orpheoviridae</taxon>
        <taxon>Alphaorpheovirus</taxon>
        <taxon>Alphaorpheovirus massiliense</taxon>
    </lineage>
</organism>
<accession>A0A2I2L543</accession>
<evidence type="ECO:0000256" key="1">
    <source>
        <dbReference type="SAM" id="Phobius"/>
    </source>
</evidence>
<sequence>MHRYLPLIIGITFLLLFTIPASLIYGIGIVHTWRPLEANHTIYTRQHCTLNDIYILYQDNYYLQFNVSLGPYTGIAYESIPEVSYKTEEEAENMIYKYDGSNSSVCYLSSQDMTIYINYDIAMIKSMILKLSYAAYALFGAAILPFLYVIGVIIGHTKCWSKFVLGDLTKDDALS</sequence>
<keyword evidence="1" id="KW-1133">Transmembrane helix</keyword>
<protein>
    <submittedName>
        <fullName evidence="2">Transmembrane domain-containing protein</fullName>
    </submittedName>
</protein>
<proteinExistence type="predicted"/>
<feature type="transmembrane region" description="Helical" evidence="1">
    <location>
        <begin position="133"/>
        <end position="154"/>
    </location>
</feature>
<name>A0A2I2L543_9VIRU</name>
<dbReference type="Proteomes" id="UP000236316">
    <property type="component" value="Segment"/>
</dbReference>
<dbReference type="EMBL" id="LT906555">
    <property type="protein sequence ID" value="SNW62579.1"/>
    <property type="molecule type" value="Genomic_DNA"/>
</dbReference>
<keyword evidence="3" id="KW-1185">Reference proteome</keyword>
<dbReference type="KEGG" id="vg:35382489"/>
<gene>
    <name evidence="2" type="ORF">ORPV_675</name>
</gene>
<evidence type="ECO:0000313" key="2">
    <source>
        <dbReference type="EMBL" id="SNW62579.1"/>
    </source>
</evidence>
<dbReference type="GeneID" id="35382489"/>